<gene>
    <name evidence="1" type="ORF">K7472_11690</name>
</gene>
<dbReference type="Pfam" id="PF02680">
    <property type="entry name" value="DUF211"/>
    <property type="match status" value="1"/>
</dbReference>
<evidence type="ECO:0000313" key="2">
    <source>
        <dbReference type="Proteomes" id="UP001198565"/>
    </source>
</evidence>
<dbReference type="Gene3D" id="3.30.70.1340">
    <property type="entry name" value="MTH889-like domain"/>
    <property type="match status" value="1"/>
</dbReference>
<dbReference type="EMBL" id="JAINVZ010000006">
    <property type="protein sequence ID" value="MBY8885509.1"/>
    <property type="molecule type" value="Genomic_DNA"/>
</dbReference>
<organism evidence="1 2">
    <name type="scientific">Streptantibioticus parmotrematis</name>
    <dbReference type="NCBI Taxonomy" id="2873249"/>
    <lineage>
        <taxon>Bacteria</taxon>
        <taxon>Bacillati</taxon>
        <taxon>Actinomycetota</taxon>
        <taxon>Actinomycetes</taxon>
        <taxon>Kitasatosporales</taxon>
        <taxon>Streptomycetaceae</taxon>
        <taxon>Streptantibioticus</taxon>
    </lineage>
</organism>
<evidence type="ECO:0000313" key="1">
    <source>
        <dbReference type="EMBL" id="MBY8885509.1"/>
    </source>
</evidence>
<dbReference type="SUPFAM" id="SSF160363">
    <property type="entry name" value="MTH889-like"/>
    <property type="match status" value="1"/>
</dbReference>
<dbReference type="RefSeq" id="WP_222976952.1">
    <property type="nucleotide sequence ID" value="NZ_JAINVZ010000006.1"/>
</dbReference>
<dbReference type="InterPro" id="IPR023129">
    <property type="entry name" value="MTH889-like_dom_sf"/>
</dbReference>
<dbReference type="InterPro" id="IPR003831">
    <property type="entry name" value="DUF211"/>
</dbReference>
<proteinExistence type="predicted"/>
<reference evidence="1 2" key="1">
    <citation type="submission" date="2021-08" db="EMBL/GenBank/DDBJ databases">
        <title>Streptomyces sp. PTM05 isolated from lichen.</title>
        <authorList>
            <person name="Somphong A."/>
            <person name="Phongsopitanun W."/>
            <person name="Tanasupawat S."/>
        </authorList>
    </citation>
    <scope>NUCLEOTIDE SEQUENCE [LARGE SCALE GENOMIC DNA]</scope>
    <source>
        <strain evidence="1 2">Ptm05</strain>
    </source>
</reference>
<keyword evidence="2" id="KW-1185">Reference proteome</keyword>
<dbReference type="Proteomes" id="UP001198565">
    <property type="component" value="Unassembled WGS sequence"/>
</dbReference>
<name>A0ABS7QUP7_9ACTN</name>
<protein>
    <submittedName>
        <fullName evidence="1">DUF211 domain-containing protein</fullName>
    </submittedName>
</protein>
<dbReference type="PANTHER" id="PTHR42240:SF1">
    <property type="entry name" value="DUF211 DOMAIN-CONTAINING PROTEIN"/>
    <property type="match status" value="1"/>
</dbReference>
<dbReference type="PANTHER" id="PTHR42240">
    <property type="entry name" value="DUF211 DOMAIN-CONTAINING PROTEIN"/>
    <property type="match status" value="1"/>
</dbReference>
<sequence>MPIRRVVLDVDKAIDEPDLIHLARMIERSPGVRAVNISVTEIDIETVGTDVTVEGDDIDVDALMHAIEHTGAVVHSIDQVVAGDYTVEAKRRQR</sequence>
<comment type="caution">
    <text evidence="1">The sequence shown here is derived from an EMBL/GenBank/DDBJ whole genome shotgun (WGS) entry which is preliminary data.</text>
</comment>
<accession>A0ABS7QUP7</accession>